<evidence type="ECO:0000313" key="3">
    <source>
        <dbReference type="EMBL" id="CEF63374.1"/>
    </source>
</evidence>
<dbReference type="WBParaSite" id="SRAE_1000163600.1">
    <property type="protein sequence ID" value="SRAE_1000163600.1"/>
    <property type="gene ID" value="WBGene00258244"/>
</dbReference>
<dbReference type="Proteomes" id="UP000035682">
    <property type="component" value="Unplaced"/>
</dbReference>
<keyword evidence="4" id="KW-1185">Reference proteome</keyword>
<evidence type="ECO:0000313" key="4">
    <source>
        <dbReference type="Proteomes" id="UP000035682"/>
    </source>
</evidence>
<dbReference type="OMA" id="RECHKID"/>
<dbReference type="Pfam" id="PF01833">
    <property type="entry name" value="TIG"/>
    <property type="match status" value="1"/>
</dbReference>
<dbReference type="CTD" id="36375739"/>
<dbReference type="GeneID" id="36375739"/>
<protein>
    <submittedName>
        <fullName evidence="3 5">Immunoglobulin E-set domain-containing protein</fullName>
    </submittedName>
</protein>
<reference evidence="3 4" key="1">
    <citation type="submission" date="2014-09" db="EMBL/GenBank/DDBJ databases">
        <authorList>
            <person name="Martin A.A."/>
        </authorList>
    </citation>
    <scope>NUCLEOTIDE SEQUENCE</scope>
    <source>
        <strain evidence="4">ED321</strain>
        <strain evidence="3">ED321 Heterogonic</strain>
    </source>
</reference>
<dbReference type="InterPro" id="IPR002909">
    <property type="entry name" value="IPT_dom"/>
</dbReference>
<dbReference type="InterPro" id="IPR051830">
    <property type="entry name" value="NOTCH_homolog"/>
</dbReference>
<proteinExistence type="predicted"/>
<dbReference type="PROSITE" id="PS00022">
    <property type="entry name" value="EGF_1"/>
    <property type="match status" value="1"/>
</dbReference>
<sequence>MLLKFLTILFINIYLIIAINFDENILTKESTDKKNIKDEIFLRTRDLFKGSQLIQVGQREPYTAFITKITLPKYHCIDKLKLKTSTILTGAEDIEIVFEDCNGRWKLIHYSNLKNQFDFLKKIYVKTFAILSSKSIADVTEVFVGLCDNNEDIYNNNEYKKDCQVRKKNNKHKIKKRSKRFLQNMESSINVIFLNEQQNENNQLFNSINSTQKEILKRQVNKNVIETCEPGWYGENCNIADCSGKKNCSGAGYCVKPNECRCILNHYGDDCSLCQGPYCSHCDYHCVHGKCDIVTKTCQCSNFWGGSACDVCLDKKKCLTEPKLLMLLPQSGPILKQNTFVFAHGTDFPKADSYRYSCIFGGIATEGRWLSSNLIRCMVPPVSHVGKHLFNLIPLNSNIKIQYLENRPIHYTFYVDCNPNICQGSCMGPKCICGNDRNGLQCEDINAMSNEIYNQTKVNEELANAFEGVPYRVNVPINSDSTLISLMSEAINYGLRFDVFKGQLVWENPIGRKEPYEINVVMNHGFIRYSLKWILNVKPSYDGRIISINSPDINDIIVKGFIKFYLNTKPFQAPLLISIFSSDKQSSDTFIEIVKIKSSQNGTFVKNLVPYALPTENYSLCLTHPGVIDINNGIFCEKSNGYSEGVWSISKIIINHSSSLKCIKNENKTLSNMIKGIYKIKSINFDCANSWEFDILFPREKISVRKLEFKDDGNTLMAEFILKNNQCLEKKFNFIGLIFCPNSRMSSVVRQTIECQEIGYLRTEPEKLIIVVNPITNFTESFSLKIYVSDETKRNDLLQNILSDSSIVKPFSIISLDENDDYIEIELLNESIENITNSNGNLYLPNIENPIVKVPYFIKFSITTSINFNIYLKSLLKDNLKDNNEIIATINIKSPSRNISIIRGSKMNEIVEFNNFAPGTYSISIIAYGYNDYYNILTINENIKMLTVFLEPEFPYKPIISNNEYSMEKIQTYLKNVPLVSVTPSSLTLEGNEKLFKKYIELHYEEGIESTFVTFNDIDKIYEMITLNGNIYKIEVNSLNNTSLCLGCKIKVLLTITLQDITFDKAYDIEKGKIIKLDYFVLIRSINWNYKGYSDLLIINKNSDQKLNLPSMNKYHIMCNCYVSTLQNCLKDYQSVLGCSKSWDRIPDEIISIHTFANFILLKADCERNGIQMKKVKKLLECLNDMEEMCPRVKNKNNNLGMHESFPQQLKNTFLSSFPNIKSLELQLSEIPILFNHFFNQLDILIPDNEISQITDLGWFNNFIKFASDYSHGSNEITDQELLRFPNWYQGKSLIFRWNTMKKDLEGEKDLMFNLMPNSTIFAFKDLVEKSDKLKTISRQFNQDTPFSMLNEVLYTLFSNVEATTSLVPSILDNSCKFNDVYIKNSMDKVFENESFKVILYIKSNTKMKLTISDVKLNLEMKKMDDYDINIQFRIIPNFNKYFSGDKMTIVEWVITPMIMRRLTNEIKFKPVVMLKFKHPISEDILEQQLSSQVVSIIPMEFVRIYWFSYPYVINEKSKNPSRSYSALLSIMNAGYTELKNIELNNIKAYIISDDFNKRIPFKIVKNNSLMKIPQLLSGESVQIPFDFYLENADQGILTNLSLQLTTSGRFPAHIQSKSFNILQQINDKKLIIYENDFSLPIIYYDIERSRMTPIQEVSVEISKNGTINIERNKLKYLILNVQKKINQNRESRFGPLFIQLNISSILNDVPDQIQQISTLSNGQLRQIDNDNIWFNSEKLNFVDLENKSTNEKLQYIIVFGNKKLNLNSSKVFDAFGSFQNTSKNINNKSNTISTDKKYTTSPVSIETLFPKEKANTQKVNFGKEYNDITSLPNKGTSKTVIPGKMLTTNFYYNTSTYTKIPKIISTETVSKSTPYLPRELNEMEINLINKKENISSIDVKNSSTKNTTGTLNKNFYFSTLPSSNPLNEIISSKVTKAPNQNKETLTSIKNLNENENIYSKNNGFDKKPSTKFSSLENSTNNQSPFKFIPTYEVNSPEKPLLSLSTKKPIKELEFYEHFTTTNSYFISLANNRNDTIKNTSGSLSPNKSTTILTFPENGLHPIGQLLKDSTNGKSSKKYKTNTKAETLFPSKAMITSTKSLDVFGTTVSPENNFAFKNSTHKSSIVTSIKDAIPLSSTTTTNEYFNTSNFVFTPFEKTKSGDPNGVFTKDYFKNVAYKIQNNPRETIQMACNNRKSNPIWQIICDLDKIFEIESNL</sequence>
<dbReference type="SUPFAM" id="SSF81296">
    <property type="entry name" value="E set domains"/>
    <property type="match status" value="1"/>
</dbReference>
<evidence type="ECO:0000256" key="1">
    <source>
        <dbReference type="SAM" id="SignalP"/>
    </source>
</evidence>
<name>A0A090L791_STRRB</name>
<dbReference type="InterPro" id="IPR013783">
    <property type="entry name" value="Ig-like_fold"/>
</dbReference>
<evidence type="ECO:0000259" key="2">
    <source>
        <dbReference type="PROSITE" id="PS00022"/>
    </source>
</evidence>
<keyword evidence="1" id="KW-0732">Signal</keyword>
<reference evidence="5" key="2">
    <citation type="submission" date="2020-12" db="UniProtKB">
        <authorList>
            <consortium name="WormBaseParasite"/>
        </authorList>
    </citation>
    <scope>IDENTIFICATION</scope>
</reference>
<accession>A0A090L791</accession>
<organism evidence="3">
    <name type="scientific">Strongyloides ratti</name>
    <name type="common">Parasitic roundworm</name>
    <dbReference type="NCBI Taxonomy" id="34506"/>
    <lineage>
        <taxon>Eukaryota</taxon>
        <taxon>Metazoa</taxon>
        <taxon>Ecdysozoa</taxon>
        <taxon>Nematoda</taxon>
        <taxon>Chromadorea</taxon>
        <taxon>Rhabditida</taxon>
        <taxon>Tylenchina</taxon>
        <taxon>Panagrolaimomorpha</taxon>
        <taxon>Strongyloidoidea</taxon>
        <taxon>Strongyloididae</taxon>
        <taxon>Strongyloides</taxon>
    </lineage>
</organism>
<gene>
    <name evidence="3 5 6" type="ORF">SRAE_1000163600</name>
</gene>
<feature type="signal peptide" evidence="1">
    <location>
        <begin position="1"/>
        <end position="18"/>
    </location>
</feature>
<dbReference type="Gene3D" id="2.10.25.10">
    <property type="entry name" value="Laminin"/>
    <property type="match status" value="1"/>
</dbReference>
<dbReference type="PANTHER" id="PTHR24033:SF232">
    <property type="entry name" value="LAMININ SUBUNIT GAMMA-2-RELATED"/>
    <property type="match status" value="1"/>
</dbReference>
<dbReference type="Gene3D" id="2.60.40.10">
    <property type="entry name" value="Immunoglobulins"/>
    <property type="match status" value="1"/>
</dbReference>
<dbReference type="InterPro" id="IPR014756">
    <property type="entry name" value="Ig_E-set"/>
</dbReference>
<dbReference type="PANTHER" id="PTHR24033">
    <property type="entry name" value="EGF-LIKE DOMAIN-CONTAINING PROTEIN"/>
    <property type="match status" value="1"/>
</dbReference>
<feature type="domain" description="EGF-like" evidence="2">
    <location>
        <begin position="260"/>
        <end position="271"/>
    </location>
</feature>
<feature type="chain" id="PRO_5015030514" evidence="1">
    <location>
        <begin position="19"/>
        <end position="2216"/>
    </location>
</feature>
<dbReference type="OrthoDB" id="5790562at2759"/>
<evidence type="ECO:0000313" key="6">
    <source>
        <dbReference type="WormBase" id="SRAE_1000163600"/>
    </source>
</evidence>
<dbReference type="InterPro" id="IPR000742">
    <property type="entry name" value="EGF"/>
</dbReference>
<dbReference type="EMBL" id="LN609528">
    <property type="protein sequence ID" value="CEF63374.1"/>
    <property type="molecule type" value="Genomic_DNA"/>
</dbReference>
<dbReference type="STRING" id="34506.A0A090L791"/>
<dbReference type="WormBase" id="SRAE_1000163600">
    <property type="protein sequence ID" value="SRP03383"/>
    <property type="gene ID" value="WBGene00258244"/>
</dbReference>
<evidence type="ECO:0000313" key="5">
    <source>
        <dbReference type="WBParaSite" id="SRAE_1000163600.1"/>
    </source>
</evidence>
<dbReference type="RefSeq" id="XP_024502576.1">
    <property type="nucleotide sequence ID" value="XM_024648616.1"/>
</dbReference>